<protein>
    <recommendedName>
        <fullName evidence="3">Class III signal peptide-containing protein</fullName>
    </recommendedName>
</protein>
<organism evidence="1 2">
    <name type="scientific">Thermococcus paralvinellae</name>
    <dbReference type="NCBI Taxonomy" id="582419"/>
    <lineage>
        <taxon>Archaea</taxon>
        <taxon>Methanobacteriati</taxon>
        <taxon>Methanobacteriota</taxon>
        <taxon>Thermococci</taxon>
        <taxon>Thermococcales</taxon>
        <taxon>Thermococcaceae</taxon>
        <taxon>Thermococcus</taxon>
    </lineage>
</organism>
<evidence type="ECO:0008006" key="3">
    <source>
        <dbReference type="Google" id="ProtNLM"/>
    </source>
</evidence>
<name>W0I3J0_9EURY</name>
<dbReference type="Proteomes" id="UP000019027">
    <property type="component" value="Chromosome"/>
</dbReference>
<keyword evidence="2" id="KW-1185">Reference proteome</keyword>
<dbReference type="InterPro" id="IPR007166">
    <property type="entry name" value="Class3_signal_pept_motif"/>
</dbReference>
<gene>
    <name evidence="1" type="ORF">TES1_1259</name>
</gene>
<dbReference type="Pfam" id="PF04021">
    <property type="entry name" value="Class_IIIsignal"/>
    <property type="match status" value="1"/>
</dbReference>
<reference evidence="1 2" key="1">
    <citation type="journal article" date="2014" name="Int. J. Syst. Evol. Microbiol.">
        <title>Thermococcus paralvinellae sp. nov. and Thermococcus cleftensis sp. nov. of hyperthermophilic heterotrophs from deep-sea hydrothermal vents.</title>
        <authorList>
            <person name="Hensley S.A."/>
            <person name="Jung J.H."/>
            <person name="Park C.S."/>
            <person name="Holden J.F."/>
        </authorList>
    </citation>
    <scope>NUCLEOTIDE SEQUENCE [LARGE SCALE GENOMIC DNA]</scope>
    <source>
        <strain evidence="1 2">ES1</strain>
    </source>
</reference>
<dbReference type="AlphaFoldDB" id="W0I3J0"/>
<sequence>MRKSQTALEYLVLVAVALLLVSITLRIVIVSVRTVNTAISNYTKEMQKRIIEDL</sequence>
<proteinExistence type="predicted"/>
<dbReference type="STRING" id="582419.TES1_1259"/>
<evidence type="ECO:0000313" key="2">
    <source>
        <dbReference type="Proteomes" id="UP000019027"/>
    </source>
</evidence>
<dbReference type="EMBL" id="CP006965">
    <property type="protein sequence ID" value="AHF80641.1"/>
    <property type="molecule type" value="Genomic_DNA"/>
</dbReference>
<dbReference type="HOGENOM" id="CLU_205638_3_0_2"/>
<dbReference type="KEGG" id="ths:TES1_1259"/>
<accession>W0I3J0</accession>
<evidence type="ECO:0000313" key="1">
    <source>
        <dbReference type="EMBL" id="AHF80641.1"/>
    </source>
</evidence>